<feature type="transmembrane region" description="Helical" evidence="2">
    <location>
        <begin position="5"/>
        <end position="22"/>
    </location>
</feature>
<organism evidence="3 4">
    <name type="scientific">Halorubrum vacuolatum</name>
    <name type="common">Natronobacterium vacuolatum</name>
    <dbReference type="NCBI Taxonomy" id="63740"/>
    <lineage>
        <taxon>Archaea</taxon>
        <taxon>Methanobacteriati</taxon>
        <taxon>Methanobacteriota</taxon>
        <taxon>Stenosarchaea group</taxon>
        <taxon>Halobacteria</taxon>
        <taxon>Halobacteriales</taxon>
        <taxon>Haloferacaceae</taxon>
        <taxon>Halorubrum</taxon>
    </lineage>
</organism>
<evidence type="ECO:0000313" key="3">
    <source>
        <dbReference type="EMBL" id="SNR40140.1"/>
    </source>
</evidence>
<dbReference type="EMBL" id="FZNQ01000005">
    <property type="protein sequence ID" value="SNR40140.1"/>
    <property type="molecule type" value="Genomic_DNA"/>
</dbReference>
<proteinExistence type="predicted"/>
<feature type="region of interest" description="Disordered" evidence="1">
    <location>
        <begin position="179"/>
        <end position="208"/>
    </location>
</feature>
<accession>A0A238W0Q8</accession>
<dbReference type="AlphaFoldDB" id="A0A238W0Q8"/>
<protein>
    <submittedName>
        <fullName evidence="3">Uncharacterized protein</fullName>
    </submittedName>
</protein>
<sequence length="208" mass="22177">MRLRVAVGVATVLAGFILLFDHGLAGTIAFSTVAVTLVGAFAVVQGLRYANARRRAERRSLDPGEPERRVQAVVPGTEFDSDLTRAIGTSPRRYGLRKRLRERVRAVAITATARERNCSTARAADLVATGEWTDDPVAAAFLSPERTAPIGHRIRTRLLGRSTFRAGVEASMAAIQRADPLDTGSLADPEATTDGAEADAGKHTTEAG</sequence>
<dbReference type="InterPro" id="IPR055693">
    <property type="entry name" value="DUF7269"/>
</dbReference>
<gene>
    <name evidence="3" type="ORF">SAMN06264855_10513</name>
</gene>
<keyword evidence="2" id="KW-0812">Transmembrane</keyword>
<evidence type="ECO:0000256" key="1">
    <source>
        <dbReference type="SAM" id="MobiDB-lite"/>
    </source>
</evidence>
<dbReference type="RefSeq" id="WP_179213599.1">
    <property type="nucleotide sequence ID" value="NZ_FZNQ01000005.1"/>
</dbReference>
<keyword evidence="2" id="KW-0472">Membrane</keyword>
<dbReference type="OrthoDB" id="307812at2157"/>
<evidence type="ECO:0000256" key="2">
    <source>
        <dbReference type="SAM" id="Phobius"/>
    </source>
</evidence>
<keyword evidence="2" id="KW-1133">Transmembrane helix</keyword>
<keyword evidence="4" id="KW-1185">Reference proteome</keyword>
<evidence type="ECO:0000313" key="4">
    <source>
        <dbReference type="Proteomes" id="UP000198397"/>
    </source>
</evidence>
<dbReference type="Pfam" id="PF23933">
    <property type="entry name" value="DUF7269"/>
    <property type="match status" value="1"/>
</dbReference>
<feature type="compositionally biased region" description="Basic and acidic residues" evidence="1">
    <location>
        <begin position="199"/>
        <end position="208"/>
    </location>
</feature>
<name>A0A238W0Q8_HALVU</name>
<reference evidence="3 4" key="1">
    <citation type="submission" date="2017-06" db="EMBL/GenBank/DDBJ databases">
        <authorList>
            <person name="Kim H.J."/>
            <person name="Triplett B.A."/>
        </authorList>
    </citation>
    <scope>NUCLEOTIDE SEQUENCE [LARGE SCALE GENOMIC DNA]</scope>
    <source>
        <strain evidence="3 4">DSM 8800</strain>
    </source>
</reference>
<feature type="transmembrane region" description="Helical" evidence="2">
    <location>
        <begin position="28"/>
        <end position="50"/>
    </location>
</feature>
<dbReference type="Proteomes" id="UP000198397">
    <property type="component" value="Unassembled WGS sequence"/>
</dbReference>